<dbReference type="PANTHER" id="PTHR13723:SF281">
    <property type="entry name" value="PAPILIN"/>
    <property type="match status" value="1"/>
</dbReference>
<dbReference type="EMBL" id="CAACVG010015032">
    <property type="protein sequence ID" value="VEN64005.1"/>
    <property type="molecule type" value="Genomic_DNA"/>
</dbReference>
<evidence type="ECO:0000256" key="5">
    <source>
        <dbReference type="SAM" id="MobiDB-lite"/>
    </source>
</evidence>
<feature type="region of interest" description="Disordered" evidence="5">
    <location>
        <begin position="175"/>
        <end position="197"/>
    </location>
</feature>
<comment type="subcellular location">
    <subcellularLocation>
        <location evidence="1">Secreted</location>
    </subcellularLocation>
</comment>
<dbReference type="Pfam" id="PF19030">
    <property type="entry name" value="TSP1_ADAMTS"/>
    <property type="match status" value="2"/>
</dbReference>
<evidence type="ECO:0000313" key="7">
    <source>
        <dbReference type="Proteomes" id="UP000410492"/>
    </source>
</evidence>
<protein>
    <recommendedName>
        <fullName evidence="8">ADAMTS cysteine-rich domain-containing protein</fullName>
    </recommendedName>
</protein>
<dbReference type="FunFam" id="2.20.100.10:FF:000005">
    <property type="entry name" value="ADAM metallopeptidase with thrombospondin type 1 motif 9"/>
    <property type="match status" value="1"/>
</dbReference>
<dbReference type="PANTHER" id="PTHR13723">
    <property type="entry name" value="ADAMTS A DISINTEGRIN AND METALLOPROTEASE WITH THROMBOSPONDIN MOTIFS PROTEASE"/>
    <property type="match status" value="1"/>
</dbReference>
<sequence length="197" mass="21935">MSRPVCKNRVTGDEVEEELCNDSQKPQSTVVECNVHNCPPKWFTEEWGPCTVSCGGGTRIRDVYCVEESNNTRIKVDDIRCGGHKPWFQDTCNQMDCPSWFTTKWSGCSVSCGEGVQSRTVECRDSRHQLSDLCPGSSKPTSTKPCSTGIHCPFSMEASEELLLPGLYHTQPLVQPYPPPPVPERLIGEQNVPTEAR</sequence>
<dbReference type="InterPro" id="IPR050439">
    <property type="entry name" value="ADAMTS_ADAMTS-like"/>
</dbReference>
<dbReference type="PROSITE" id="PS50092">
    <property type="entry name" value="TSP1"/>
    <property type="match status" value="2"/>
</dbReference>
<dbReference type="GO" id="GO:0030198">
    <property type="term" value="P:extracellular matrix organization"/>
    <property type="evidence" value="ECO:0007669"/>
    <property type="project" value="TreeGrafter"/>
</dbReference>
<evidence type="ECO:0008006" key="8">
    <source>
        <dbReference type="Google" id="ProtNLM"/>
    </source>
</evidence>
<reference evidence="6 7" key="1">
    <citation type="submission" date="2019-01" db="EMBL/GenBank/DDBJ databases">
        <authorList>
            <person name="Sayadi A."/>
        </authorList>
    </citation>
    <scope>NUCLEOTIDE SEQUENCE [LARGE SCALE GENOMIC DNA]</scope>
</reference>
<keyword evidence="3" id="KW-0732">Signal</keyword>
<accession>A0A653DWX5</accession>
<dbReference type="Gene3D" id="2.20.100.10">
    <property type="entry name" value="Thrombospondin type-1 (TSP1) repeat"/>
    <property type="match status" value="2"/>
</dbReference>
<gene>
    <name evidence="6" type="ORF">CALMAC_LOCUS20661</name>
</gene>
<proteinExistence type="predicted"/>
<evidence type="ECO:0000256" key="4">
    <source>
        <dbReference type="ARBA" id="ARBA00022737"/>
    </source>
</evidence>
<dbReference type="AlphaFoldDB" id="A0A653DWX5"/>
<dbReference type="GO" id="GO:0031012">
    <property type="term" value="C:extracellular matrix"/>
    <property type="evidence" value="ECO:0007669"/>
    <property type="project" value="TreeGrafter"/>
</dbReference>
<keyword evidence="7" id="KW-1185">Reference proteome</keyword>
<evidence type="ECO:0000256" key="3">
    <source>
        <dbReference type="ARBA" id="ARBA00022729"/>
    </source>
</evidence>
<name>A0A653DWX5_CALMS</name>
<dbReference type="OrthoDB" id="5948003at2759"/>
<feature type="non-terminal residue" evidence="6">
    <location>
        <position position="197"/>
    </location>
</feature>
<evidence type="ECO:0000256" key="2">
    <source>
        <dbReference type="ARBA" id="ARBA00022525"/>
    </source>
</evidence>
<organism evidence="6 7">
    <name type="scientific">Callosobruchus maculatus</name>
    <name type="common">Southern cowpea weevil</name>
    <name type="synonym">Pulse bruchid</name>
    <dbReference type="NCBI Taxonomy" id="64391"/>
    <lineage>
        <taxon>Eukaryota</taxon>
        <taxon>Metazoa</taxon>
        <taxon>Ecdysozoa</taxon>
        <taxon>Arthropoda</taxon>
        <taxon>Hexapoda</taxon>
        <taxon>Insecta</taxon>
        <taxon>Pterygota</taxon>
        <taxon>Neoptera</taxon>
        <taxon>Endopterygota</taxon>
        <taxon>Coleoptera</taxon>
        <taxon>Polyphaga</taxon>
        <taxon>Cucujiformia</taxon>
        <taxon>Chrysomeloidea</taxon>
        <taxon>Chrysomelidae</taxon>
        <taxon>Bruchinae</taxon>
        <taxon>Bruchini</taxon>
        <taxon>Callosobruchus</taxon>
    </lineage>
</organism>
<dbReference type="SUPFAM" id="SSF82895">
    <property type="entry name" value="TSP-1 type 1 repeat"/>
    <property type="match status" value="2"/>
</dbReference>
<dbReference type="GO" id="GO:0004222">
    <property type="term" value="F:metalloendopeptidase activity"/>
    <property type="evidence" value="ECO:0007669"/>
    <property type="project" value="TreeGrafter"/>
</dbReference>
<dbReference type="SMART" id="SM00209">
    <property type="entry name" value="TSP1"/>
    <property type="match status" value="2"/>
</dbReference>
<keyword evidence="2" id="KW-0964">Secreted</keyword>
<keyword evidence="4" id="KW-0677">Repeat</keyword>
<evidence type="ECO:0000256" key="1">
    <source>
        <dbReference type="ARBA" id="ARBA00004613"/>
    </source>
</evidence>
<dbReference type="GO" id="GO:0005576">
    <property type="term" value="C:extracellular region"/>
    <property type="evidence" value="ECO:0007669"/>
    <property type="project" value="UniProtKB-SubCell"/>
</dbReference>
<evidence type="ECO:0000313" key="6">
    <source>
        <dbReference type="EMBL" id="VEN64005.1"/>
    </source>
</evidence>
<dbReference type="GO" id="GO:0006508">
    <property type="term" value="P:proteolysis"/>
    <property type="evidence" value="ECO:0007669"/>
    <property type="project" value="TreeGrafter"/>
</dbReference>
<dbReference type="Proteomes" id="UP000410492">
    <property type="component" value="Unassembled WGS sequence"/>
</dbReference>
<dbReference type="InterPro" id="IPR036383">
    <property type="entry name" value="TSP1_rpt_sf"/>
</dbReference>
<dbReference type="InterPro" id="IPR000884">
    <property type="entry name" value="TSP1_rpt"/>
</dbReference>